<dbReference type="InterPro" id="IPR045113">
    <property type="entry name" value="Rpb7-like"/>
</dbReference>
<dbReference type="GO" id="GO:0006384">
    <property type="term" value="P:transcription initiation at RNA polymerase III promoter"/>
    <property type="evidence" value="ECO:0007669"/>
    <property type="project" value="TreeGrafter"/>
</dbReference>
<sequence>MFVVVTLVDTIRIPANNLKLPTMVALHNEIDLKYPNRVLMDTGLVISRYKDILKISNGLCVPGDGGCHHECLFQLIVFRPFVEEVCTGTIVKSTPEGIQVSLGFFQDIFIPAYWMLRPSEYDEKAGLWVWTPDYGEDAEDADGDGDNEEEKGDEKMSNDKVKEEASIDTTKPAVKQEDDTADTANTAKIKSEDDMMETESNQGNDDDEKEEESEEEGGRWEMDIGAEIRFKVKSIQFTQVTNTAKGMQATTTTTDHSINIPVSEQEDPSQVSRPQALRKRSTSMDLSECQDIPAAMQIVASICEDGLGLISWWTSGGDGEEDDEGDEEEEEEQEEEEANDEGE</sequence>
<dbReference type="AlphaFoldDB" id="A0AAD2FBH9"/>
<feature type="region of interest" description="Disordered" evidence="5">
    <location>
        <begin position="311"/>
        <end position="343"/>
    </location>
</feature>
<dbReference type="Gene3D" id="2.40.50.140">
    <property type="entry name" value="Nucleic acid-binding proteins"/>
    <property type="match status" value="1"/>
</dbReference>
<feature type="compositionally biased region" description="Basic and acidic residues" evidence="5">
    <location>
        <begin position="152"/>
        <end position="165"/>
    </location>
</feature>
<name>A0AAD2FBH9_9STRA</name>
<reference evidence="7" key="1">
    <citation type="submission" date="2023-08" db="EMBL/GenBank/DDBJ databases">
        <authorList>
            <person name="Audoor S."/>
            <person name="Bilcke G."/>
        </authorList>
    </citation>
    <scope>NUCLEOTIDE SEQUENCE</scope>
</reference>
<dbReference type="Pfam" id="PF08292">
    <property type="entry name" value="RNA_pol_Rbc25"/>
    <property type="match status" value="2"/>
</dbReference>
<dbReference type="SUPFAM" id="SSF88798">
    <property type="entry name" value="N-terminal, heterodimerisation domain of RBP7 (RpoE)"/>
    <property type="match status" value="1"/>
</dbReference>
<gene>
    <name evidence="7" type="ORF">CYCCA115_LOCUS1056</name>
</gene>
<dbReference type="Gene3D" id="3.30.1490.120">
    <property type="entry name" value="RNA polymerase Rpb7-like, N-terminal domain"/>
    <property type="match status" value="1"/>
</dbReference>
<protein>
    <recommendedName>
        <fullName evidence="6">RNA polymerase III subunit Rpc25 domain-containing protein</fullName>
    </recommendedName>
</protein>
<evidence type="ECO:0000256" key="4">
    <source>
        <dbReference type="ARBA" id="ARBA00023163"/>
    </source>
</evidence>
<keyword evidence="4" id="KW-0804">Transcription</keyword>
<feature type="compositionally biased region" description="Acidic residues" evidence="5">
    <location>
        <begin position="136"/>
        <end position="151"/>
    </location>
</feature>
<dbReference type="PANTHER" id="PTHR12709:SF1">
    <property type="entry name" value="DNA-DIRECTED RNA POLYMERASE III SUBUNIT RPC8"/>
    <property type="match status" value="1"/>
</dbReference>
<dbReference type="EMBL" id="CAKOGP040000002">
    <property type="protein sequence ID" value="CAJ1923877.1"/>
    <property type="molecule type" value="Genomic_DNA"/>
</dbReference>
<evidence type="ECO:0000256" key="2">
    <source>
        <dbReference type="ARBA" id="ARBA00009307"/>
    </source>
</evidence>
<dbReference type="Proteomes" id="UP001295423">
    <property type="component" value="Unassembled WGS sequence"/>
</dbReference>
<dbReference type="SUPFAM" id="SSF50249">
    <property type="entry name" value="Nucleic acid-binding proteins"/>
    <property type="match status" value="1"/>
</dbReference>
<feature type="domain" description="RNA polymerase III subunit Rpc25" evidence="6">
    <location>
        <begin position="217"/>
        <end position="313"/>
    </location>
</feature>
<accession>A0AAD2FBH9</accession>
<proteinExistence type="inferred from homology"/>
<dbReference type="PANTHER" id="PTHR12709">
    <property type="entry name" value="DNA-DIRECTED RNA POLYMERASE II, III"/>
    <property type="match status" value="1"/>
</dbReference>
<comment type="subcellular location">
    <subcellularLocation>
        <location evidence="1">Nucleus</location>
    </subcellularLocation>
</comment>
<evidence type="ECO:0000313" key="8">
    <source>
        <dbReference type="Proteomes" id="UP001295423"/>
    </source>
</evidence>
<dbReference type="GO" id="GO:0005666">
    <property type="term" value="C:RNA polymerase III complex"/>
    <property type="evidence" value="ECO:0007669"/>
    <property type="project" value="TreeGrafter"/>
</dbReference>
<feature type="compositionally biased region" description="Acidic residues" evidence="5">
    <location>
        <begin position="204"/>
        <end position="215"/>
    </location>
</feature>
<feature type="region of interest" description="Disordered" evidence="5">
    <location>
        <begin position="247"/>
        <end position="282"/>
    </location>
</feature>
<evidence type="ECO:0000256" key="5">
    <source>
        <dbReference type="SAM" id="MobiDB-lite"/>
    </source>
</evidence>
<evidence type="ECO:0000256" key="1">
    <source>
        <dbReference type="ARBA" id="ARBA00004123"/>
    </source>
</evidence>
<keyword evidence="8" id="KW-1185">Reference proteome</keyword>
<dbReference type="InterPro" id="IPR013238">
    <property type="entry name" value="RNA_pol_III_Rbc25"/>
</dbReference>
<dbReference type="InterPro" id="IPR036898">
    <property type="entry name" value="RNA_pol_Rpb7-like_N_sf"/>
</dbReference>
<organism evidence="7 8">
    <name type="scientific">Cylindrotheca closterium</name>
    <dbReference type="NCBI Taxonomy" id="2856"/>
    <lineage>
        <taxon>Eukaryota</taxon>
        <taxon>Sar</taxon>
        <taxon>Stramenopiles</taxon>
        <taxon>Ochrophyta</taxon>
        <taxon>Bacillariophyta</taxon>
        <taxon>Bacillariophyceae</taxon>
        <taxon>Bacillariophycidae</taxon>
        <taxon>Bacillariales</taxon>
        <taxon>Bacillariaceae</taxon>
        <taxon>Cylindrotheca</taxon>
    </lineage>
</organism>
<evidence type="ECO:0000259" key="6">
    <source>
        <dbReference type="Pfam" id="PF08292"/>
    </source>
</evidence>
<feature type="region of interest" description="Disordered" evidence="5">
    <location>
        <begin position="136"/>
        <end position="223"/>
    </location>
</feature>
<feature type="domain" description="RNA polymerase III subunit Rpc25" evidence="6">
    <location>
        <begin position="84"/>
        <end position="195"/>
    </location>
</feature>
<comment type="similarity">
    <text evidence="2">Belongs to the eukaryotic RPB7/RPC8 RNA polymerase subunit family.</text>
</comment>
<feature type="compositionally biased region" description="Polar residues" evidence="5">
    <location>
        <begin position="247"/>
        <end position="273"/>
    </location>
</feature>
<comment type="caution">
    <text evidence="7">The sequence shown here is derived from an EMBL/GenBank/DDBJ whole genome shotgun (WGS) entry which is preliminary data.</text>
</comment>
<feature type="compositionally biased region" description="Acidic residues" evidence="5">
    <location>
        <begin position="318"/>
        <end position="343"/>
    </location>
</feature>
<keyword evidence="3" id="KW-0240">DNA-directed RNA polymerase</keyword>
<evidence type="ECO:0000313" key="7">
    <source>
        <dbReference type="EMBL" id="CAJ1923877.1"/>
    </source>
</evidence>
<dbReference type="InterPro" id="IPR012340">
    <property type="entry name" value="NA-bd_OB-fold"/>
</dbReference>
<evidence type="ECO:0000256" key="3">
    <source>
        <dbReference type="ARBA" id="ARBA00022478"/>
    </source>
</evidence>